<dbReference type="RefSeq" id="WP_254157568.1">
    <property type="nucleotide sequence ID" value="NZ_CP100355.1"/>
</dbReference>
<dbReference type="GeneID" id="73291588"/>
<dbReference type="KEGG" id="sawl:NGM29_16040"/>
<organism evidence="1 2">
    <name type="scientific">Natronosalvus rutilus</name>
    <dbReference type="NCBI Taxonomy" id="2953753"/>
    <lineage>
        <taxon>Archaea</taxon>
        <taxon>Methanobacteriati</taxon>
        <taxon>Methanobacteriota</taxon>
        <taxon>Stenosarchaea group</taxon>
        <taxon>Halobacteria</taxon>
        <taxon>Halobacteriales</taxon>
        <taxon>Natrialbaceae</taxon>
        <taxon>Natronosalvus</taxon>
    </lineage>
</organism>
<dbReference type="Proteomes" id="UP001056855">
    <property type="component" value="Chromosome"/>
</dbReference>
<evidence type="ECO:0000313" key="1">
    <source>
        <dbReference type="EMBL" id="UTF53263.1"/>
    </source>
</evidence>
<dbReference type="EMBL" id="CP100355">
    <property type="protein sequence ID" value="UTF53263.1"/>
    <property type="molecule type" value="Genomic_DNA"/>
</dbReference>
<sequence length="48" mass="5508">MCSISDVEADLLELRLSFDGNEFTLRTHRFDAPSDHVSIRRKCQAIVD</sequence>
<keyword evidence="2" id="KW-1185">Reference proteome</keyword>
<reference evidence="1" key="1">
    <citation type="submission" date="2022-06" db="EMBL/GenBank/DDBJ databases">
        <title>Diverse halophilic archaea isolated from saline environments.</title>
        <authorList>
            <person name="Cui H.-L."/>
        </authorList>
    </citation>
    <scope>NUCLEOTIDE SEQUENCE</scope>
    <source>
        <strain evidence="1">WLHS1</strain>
    </source>
</reference>
<dbReference type="AlphaFoldDB" id="A0A9E7SWL5"/>
<name>A0A9E7SWL5_9EURY</name>
<proteinExistence type="predicted"/>
<accession>A0A9E7SWL5</accession>
<protein>
    <submittedName>
        <fullName evidence="1">Uncharacterized protein</fullName>
    </submittedName>
</protein>
<gene>
    <name evidence="1" type="ORF">NGM29_16040</name>
</gene>
<evidence type="ECO:0000313" key="2">
    <source>
        <dbReference type="Proteomes" id="UP001056855"/>
    </source>
</evidence>